<gene>
    <name evidence="1" type="ORF">HNQ38_001025</name>
</gene>
<name>A0A7W8BZS3_9BACT</name>
<dbReference type="InterPro" id="IPR036736">
    <property type="entry name" value="ACP-like_sf"/>
</dbReference>
<organism evidence="1 2">
    <name type="scientific">Desulfovibrio intestinalis</name>
    <dbReference type="NCBI Taxonomy" id="58621"/>
    <lineage>
        <taxon>Bacteria</taxon>
        <taxon>Pseudomonadati</taxon>
        <taxon>Thermodesulfobacteriota</taxon>
        <taxon>Desulfovibrionia</taxon>
        <taxon>Desulfovibrionales</taxon>
        <taxon>Desulfovibrionaceae</taxon>
        <taxon>Desulfovibrio</taxon>
    </lineage>
</organism>
<dbReference type="Gene3D" id="1.10.1200.10">
    <property type="entry name" value="ACP-like"/>
    <property type="match status" value="1"/>
</dbReference>
<evidence type="ECO:0000313" key="2">
    <source>
        <dbReference type="Proteomes" id="UP000539075"/>
    </source>
</evidence>
<sequence>MMKEDVFDFIRAAILRILAEEDNAAPVIEEKTPLMSKGGIISSLMLVELMLALEEYCTDHNIRFVWVHDSIMSEKNSPYHTVGTLVEYICSLPALGQEE</sequence>
<evidence type="ECO:0008006" key="3">
    <source>
        <dbReference type="Google" id="ProtNLM"/>
    </source>
</evidence>
<protein>
    <recommendedName>
        <fullName evidence="3">Carrier domain-containing protein</fullName>
    </recommendedName>
</protein>
<proteinExistence type="predicted"/>
<keyword evidence="2" id="KW-1185">Reference proteome</keyword>
<dbReference type="SUPFAM" id="SSF47336">
    <property type="entry name" value="ACP-like"/>
    <property type="match status" value="1"/>
</dbReference>
<dbReference type="RefSeq" id="WP_183718300.1">
    <property type="nucleotide sequence ID" value="NZ_JACHGO010000002.1"/>
</dbReference>
<accession>A0A7W8BZS3</accession>
<reference evidence="1 2" key="1">
    <citation type="submission" date="2020-08" db="EMBL/GenBank/DDBJ databases">
        <title>Genomic Encyclopedia of Type Strains, Phase IV (KMG-IV): sequencing the most valuable type-strain genomes for metagenomic binning, comparative biology and taxonomic classification.</title>
        <authorList>
            <person name="Goeker M."/>
        </authorList>
    </citation>
    <scope>NUCLEOTIDE SEQUENCE [LARGE SCALE GENOMIC DNA]</scope>
    <source>
        <strain evidence="1 2">DSM 11275</strain>
    </source>
</reference>
<evidence type="ECO:0000313" key="1">
    <source>
        <dbReference type="EMBL" id="MBB5142946.1"/>
    </source>
</evidence>
<comment type="caution">
    <text evidence="1">The sequence shown here is derived from an EMBL/GenBank/DDBJ whole genome shotgun (WGS) entry which is preliminary data.</text>
</comment>
<dbReference type="EMBL" id="JACHGO010000002">
    <property type="protein sequence ID" value="MBB5142946.1"/>
    <property type="molecule type" value="Genomic_DNA"/>
</dbReference>
<dbReference type="Proteomes" id="UP000539075">
    <property type="component" value="Unassembled WGS sequence"/>
</dbReference>
<dbReference type="AlphaFoldDB" id="A0A7W8BZS3"/>